<dbReference type="GO" id="GO:0005886">
    <property type="term" value="C:plasma membrane"/>
    <property type="evidence" value="ECO:0007669"/>
    <property type="project" value="UniProtKB-SubCell"/>
</dbReference>
<dbReference type="AlphaFoldDB" id="A0A364REW6"/>
<reference evidence="9 10" key="1">
    <citation type="submission" date="2018-06" db="EMBL/GenBank/DDBJ databases">
        <authorList>
            <person name="Liu Z.-W."/>
        </authorList>
    </citation>
    <scope>NUCLEOTIDE SEQUENCE [LARGE SCALE GENOMIC DNA]</scope>
    <source>
        <strain evidence="9 10">2b14</strain>
    </source>
</reference>
<feature type="transmembrane region" description="Helical" evidence="8">
    <location>
        <begin position="270"/>
        <end position="287"/>
    </location>
</feature>
<reference evidence="9 10" key="2">
    <citation type="submission" date="2018-07" db="EMBL/GenBank/DDBJ databases">
        <title>Pontibacter sp. 2b14 genomic sequence and assembly.</title>
        <authorList>
            <person name="Du Z.-J."/>
        </authorList>
    </citation>
    <scope>NUCLEOTIDE SEQUENCE [LARGE SCALE GENOMIC DNA]</scope>
    <source>
        <strain evidence="9 10">2b14</strain>
    </source>
</reference>
<comment type="subcellular location">
    <subcellularLocation>
        <location evidence="1">Cell membrane</location>
        <topology evidence="1">Multi-pass membrane protein</topology>
    </subcellularLocation>
</comment>
<accession>A0A364REW6</accession>
<dbReference type="EMBL" id="QMDV01000002">
    <property type="protein sequence ID" value="RAU82795.1"/>
    <property type="molecule type" value="Genomic_DNA"/>
</dbReference>
<dbReference type="InterPro" id="IPR002549">
    <property type="entry name" value="AI-2E-like"/>
</dbReference>
<feature type="transmembrane region" description="Helical" evidence="8">
    <location>
        <begin position="150"/>
        <end position="174"/>
    </location>
</feature>
<feature type="transmembrane region" description="Helical" evidence="8">
    <location>
        <begin position="68"/>
        <end position="92"/>
    </location>
</feature>
<evidence type="ECO:0000256" key="3">
    <source>
        <dbReference type="ARBA" id="ARBA00022448"/>
    </source>
</evidence>
<name>A0A364REW6_9BACT</name>
<keyword evidence="3" id="KW-0813">Transport</keyword>
<keyword evidence="6 8" id="KW-1133">Transmembrane helix</keyword>
<gene>
    <name evidence="9" type="ORF">DP923_05955</name>
</gene>
<proteinExistence type="inferred from homology"/>
<evidence type="ECO:0000256" key="1">
    <source>
        <dbReference type="ARBA" id="ARBA00004651"/>
    </source>
</evidence>
<dbReference type="PANTHER" id="PTHR21716">
    <property type="entry name" value="TRANSMEMBRANE PROTEIN"/>
    <property type="match status" value="1"/>
</dbReference>
<dbReference type="Pfam" id="PF01594">
    <property type="entry name" value="AI-2E_transport"/>
    <property type="match status" value="1"/>
</dbReference>
<organism evidence="9 10">
    <name type="scientific">Pontibacter arcticus</name>
    <dbReference type="NCBI Taxonomy" id="2080288"/>
    <lineage>
        <taxon>Bacteria</taxon>
        <taxon>Pseudomonadati</taxon>
        <taxon>Bacteroidota</taxon>
        <taxon>Cytophagia</taxon>
        <taxon>Cytophagales</taxon>
        <taxon>Hymenobacteraceae</taxon>
        <taxon>Pontibacter</taxon>
    </lineage>
</organism>
<feature type="transmembrane region" description="Helical" evidence="8">
    <location>
        <begin position="236"/>
        <end position="263"/>
    </location>
</feature>
<dbReference type="PANTHER" id="PTHR21716:SF53">
    <property type="entry name" value="PERMEASE PERM-RELATED"/>
    <property type="match status" value="1"/>
</dbReference>
<dbReference type="Proteomes" id="UP000251692">
    <property type="component" value="Unassembled WGS sequence"/>
</dbReference>
<keyword evidence="5 8" id="KW-0812">Transmembrane</keyword>
<evidence type="ECO:0000313" key="9">
    <source>
        <dbReference type="EMBL" id="RAU82795.1"/>
    </source>
</evidence>
<evidence type="ECO:0000256" key="4">
    <source>
        <dbReference type="ARBA" id="ARBA00022475"/>
    </source>
</evidence>
<keyword evidence="7 8" id="KW-0472">Membrane</keyword>
<keyword evidence="10" id="KW-1185">Reference proteome</keyword>
<comment type="similarity">
    <text evidence="2">Belongs to the autoinducer-2 exporter (AI-2E) (TC 2.A.86) family.</text>
</comment>
<feature type="transmembrane region" description="Helical" evidence="8">
    <location>
        <begin position="208"/>
        <end position="230"/>
    </location>
</feature>
<evidence type="ECO:0000256" key="8">
    <source>
        <dbReference type="SAM" id="Phobius"/>
    </source>
</evidence>
<evidence type="ECO:0000256" key="5">
    <source>
        <dbReference type="ARBA" id="ARBA00022692"/>
    </source>
</evidence>
<sequence length="355" mass="40475">MRLGTSGMHTRNINHAQLNKSLLTISLLGLLLYFGKSFLVPVAIAAFFAMLLYPLVHRLQRRKVKKPLAAFLSILLLLAVLVALGTVVYYQLRSLDADLPRLELKVTEKSRRIQDFLYQATDLSANEQDQIIEEKKPDIAKAVFKSIKQLLVQGLSVLLFLFIVLSYTFFFLLYQHKLHTFFVRVRWFQSQRASRVMMTRISRIVHDYLKGTFLVIMLLSVIYALGFRAIGIEHAILFALVTALLRLVPYFGSFLGIVFPIVFALLTKDSFWYPVLVLLFFMATQLLEANLLTPYITGSKVKLNPLATIMAILLGNLVWGVPGMILFLPLFAILKVIFDQIPQLEPYGYLLGKEE</sequence>
<protein>
    <recommendedName>
        <fullName evidence="11">AI-2E family transporter</fullName>
    </recommendedName>
</protein>
<feature type="transmembrane region" description="Helical" evidence="8">
    <location>
        <begin position="307"/>
        <end position="334"/>
    </location>
</feature>
<evidence type="ECO:0008006" key="11">
    <source>
        <dbReference type="Google" id="ProtNLM"/>
    </source>
</evidence>
<evidence type="ECO:0000313" key="10">
    <source>
        <dbReference type="Proteomes" id="UP000251692"/>
    </source>
</evidence>
<comment type="caution">
    <text evidence="9">The sequence shown here is derived from an EMBL/GenBank/DDBJ whole genome shotgun (WGS) entry which is preliminary data.</text>
</comment>
<evidence type="ECO:0000256" key="7">
    <source>
        <dbReference type="ARBA" id="ARBA00023136"/>
    </source>
</evidence>
<feature type="transmembrane region" description="Helical" evidence="8">
    <location>
        <begin position="38"/>
        <end position="56"/>
    </location>
</feature>
<evidence type="ECO:0000256" key="6">
    <source>
        <dbReference type="ARBA" id="ARBA00022989"/>
    </source>
</evidence>
<evidence type="ECO:0000256" key="2">
    <source>
        <dbReference type="ARBA" id="ARBA00009773"/>
    </source>
</evidence>
<keyword evidence="4" id="KW-1003">Cell membrane</keyword>